<accession>A0AAV4XPT1</accession>
<comment type="caution">
    <text evidence="1">The sequence shown here is derived from an EMBL/GenBank/DDBJ whole genome shotgun (WGS) entry which is preliminary data.</text>
</comment>
<dbReference type="Proteomes" id="UP001054945">
    <property type="component" value="Unassembled WGS sequence"/>
</dbReference>
<name>A0AAV4XPT1_CAEEX</name>
<organism evidence="1 2">
    <name type="scientific">Caerostris extrusa</name>
    <name type="common">Bark spider</name>
    <name type="synonym">Caerostris bankana</name>
    <dbReference type="NCBI Taxonomy" id="172846"/>
    <lineage>
        <taxon>Eukaryota</taxon>
        <taxon>Metazoa</taxon>
        <taxon>Ecdysozoa</taxon>
        <taxon>Arthropoda</taxon>
        <taxon>Chelicerata</taxon>
        <taxon>Arachnida</taxon>
        <taxon>Araneae</taxon>
        <taxon>Araneomorphae</taxon>
        <taxon>Entelegynae</taxon>
        <taxon>Araneoidea</taxon>
        <taxon>Araneidae</taxon>
        <taxon>Caerostris</taxon>
    </lineage>
</organism>
<dbReference type="EMBL" id="BPLR01000614">
    <property type="protein sequence ID" value="GIY96074.1"/>
    <property type="molecule type" value="Genomic_DNA"/>
</dbReference>
<reference evidence="1 2" key="1">
    <citation type="submission" date="2021-06" db="EMBL/GenBank/DDBJ databases">
        <title>Caerostris extrusa draft genome.</title>
        <authorList>
            <person name="Kono N."/>
            <person name="Arakawa K."/>
        </authorList>
    </citation>
    <scope>NUCLEOTIDE SEQUENCE [LARGE SCALE GENOMIC DNA]</scope>
</reference>
<evidence type="ECO:0000313" key="1">
    <source>
        <dbReference type="EMBL" id="GIY96074.1"/>
    </source>
</evidence>
<keyword evidence="2" id="KW-1185">Reference proteome</keyword>
<dbReference type="AlphaFoldDB" id="A0AAV4XPT1"/>
<protein>
    <submittedName>
        <fullName evidence="1">Uncharacterized protein</fullName>
    </submittedName>
</protein>
<sequence>MYSSLPSGHRVTGIFPPPLCDRLSESDISASGVEQVFRCEKKIALSTCHCNIPQFYARFCYNPVRINVAFTTLCFTATATVSEMLFYGEKSTELAIFDAVCKPGRLLITE</sequence>
<gene>
    <name evidence="1" type="ORF">CEXT_339661</name>
</gene>
<proteinExistence type="predicted"/>
<evidence type="ECO:0000313" key="2">
    <source>
        <dbReference type="Proteomes" id="UP001054945"/>
    </source>
</evidence>